<reference evidence="2" key="1">
    <citation type="submission" date="2018-05" db="EMBL/GenBank/DDBJ databases">
        <authorList>
            <person name="Lanie J.A."/>
            <person name="Ng W.-L."/>
            <person name="Kazmierczak K.M."/>
            <person name="Andrzejewski T.M."/>
            <person name="Davidsen T.M."/>
            <person name="Wayne K.J."/>
            <person name="Tettelin H."/>
            <person name="Glass J.I."/>
            <person name="Rusch D."/>
            <person name="Podicherti R."/>
            <person name="Tsui H.-C.T."/>
            <person name="Winkler M.E."/>
        </authorList>
    </citation>
    <scope>NUCLEOTIDE SEQUENCE</scope>
</reference>
<dbReference type="Pfam" id="PF23831">
    <property type="entry name" value="DUF7201"/>
    <property type="match status" value="1"/>
</dbReference>
<proteinExistence type="predicted"/>
<dbReference type="InterPro" id="IPR055625">
    <property type="entry name" value="DUF7201"/>
</dbReference>
<evidence type="ECO:0000313" key="2">
    <source>
        <dbReference type="EMBL" id="SVB86859.1"/>
    </source>
</evidence>
<dbReference type="EMBL" id="UINC01061360">
    <property type="protein sequence ID" value="SVB86859.1"/>
    <property type="molecule type" value="Genomic_DNA"/>
</dbReference>
<protein>
    <recommendedName>
        <fullName evidence="1">DUF7201 domain-containing protein</fullName>
    </recommendedName>
</protein>
<organism evidence="2">
    <name type="scientific">marine metagenome</name>
    <dbReference type="NCBI Taxonomy" id="408172"/>
    <lineage>
        <taxon>unclassified sequences</taxon>
        <taxon>metagenomes</taxon>
        <taxon>ecological metagenomes</taxon>
    </lineage>
</organism>
<accession>A0A382HI45</accession>
<name>A0A382HI45_9ZZZZ</name>
<feature type="non-terminal residue" evidence="2">
    <location>
        <position position="59"/>
    </location>
</feature>
<dbReference type="AlphaFoldDB" id="A0A382HI45"/>
<feature type="domain" description="DUF7201" evidence="1">
    <location>
        <begin position="5"/>
        <end position="56"/>
    </location>
</feature>
<gene>
    <name evidence="2" type="ORF">METZ01_LOCUS239713</name>
</gene>
<evidence type="ECO:0000259" key="1">
    <source>
        <dbReference type="Pfam" id="PF23831"/>
    </source>
</evidence>
<sequence length="59" mass="7023">MTELETEVKLLKKELHDQKKIHDRLDIAIEKLTDVSNSIHRMLAVHEEKLTRQEEAIFQ</sequence>